<dbReference type="Pfam" id="PF13354">
    <property type="entry name" value="Beta-lactamase2"/>
    <property type="match status" value="1"/>
</dbReference>
<dbReference type="InterPro" id="IPR000871">
    <property type="entry name" value="Beta-lactam_class-A"/>
</dbReference>
<dbReference type="Gene3D" id="3.40.710.10">
    <property type="entry name" value="DD-peptidase/beta-lactamase superfamily"/>
    <property type="match status" value="1"/>
</dbReference>
<dbReference type="RefSeq" id="WP_087616040.1">
    <property type="nucleotide sequence ID" value="NZ_JAFBEY010000001.1"/>
</dbReference>
<dbReference type="Proteomes" id="UP000196594">
    <property type="component" value="Unassembled WGS sequence"/>
</dbReference>
<dbReference type="GO" id="GO:0016787">
    <property type="term" value="F:hydrolase activity"/>
    <property type="evidence" value="ECO:0007669"/>
    <property type="project" value="UniProtKB-KW"/>
</dbReference>
<feature type="domain" description="Beta-lactamase class A catalytic" evidence="1">
    <location>
        <begin position="18"/>
        <end position="228"/>
    </location>
</feature>
<dbReference type="PANTHER" id="PTHR35333:SF3">
    <property type="entry name" value="BETA-LACTAMASE-TYPE TRANSPEPTIDASE FOLD CONTAINING PROTEIN"/>
    <property type="match status" value="1"/>
</dbReference>
<keyword evidence="3" id="KW-1185">Reference proteome</keyword>
<dbReference type="PANTHER" id="PTHR35333">
    <property type="entry name" value="BETA-LACTAMASE"/>
    <property type="match status" value="1"/>
</dbReference>
<name>A0ABX3ZJK3_9BACL</name>
<reference evidence="2 3" key="1">
    <citation type="journal article" date="2017" name="Int. J. Syst. Evol. Microbiol.">
        <title>Solibacillus kalamii sp. nov., isolated from a high-efficiency particulate arrestance filter system used in the International Space Station.</title>
        <authorList>
            <person name="Checinska Sielaff A."/>
            <person name="Kumar R.M."/>
            <person name="Pal D."/>
            <person name="Mayilraj S."/>
            <person name="Venkateswaran K."/>
        </authorList>
    </citation>
    <scope>NUCLEOTIDE SEQUENCE [LARGE SCALE GENOMIC DNA]</scope>
    <source>
        <strain evidence="2 3">ISSFR-015</strain>
    </source>
</reference>
<dbReference type="InterPro" id="IPR012338">
    <property type="entry name" value="Beta-lactam/transpept-like"/>
</dbReference>
<evidence type="ECO:0000259" key="1">
    <source>
        <dbReference type="Pfam" id="PF13354"/>
    </source>
</evidence>
<evidence type="ECO:0000313" key="3">
    <source>
        <dbReference type="Proteomes" id="UP000196594"/>
    </source>
</evidence>
<accession>A0ABX3ZJK3</accession>
<dbReference type="InterPro" id="IPR045155">
    <property type="entry name" value="Beta-lactam_cat"/>
</dbReference>
<gene>
    <name evidence="2" type="ORF">CBM15_05270</name>
</gene>
<comment type="caution">
    <text evidence="2">The sequence shown here is derived from an EMBL/GenBank/DDBJ whole genome shotgun (WGS) entry which is preliminary data.</text>
</comment>
<keyword evidence="2" id="KW-0378">Hydrolase</keyword>
<dbReference type="SUPFAM" id="SSF56601">
    <property type="entry name" value="beta-lactamase/transpeptidase-like"/>
    <property type="match status" value="1"/>
</dbReference>
<organism evidence="2 3">
    <name type="scientific">Solibacillus kalamii</name>
    <dbReference type="NCBI Taxonomy" id="1748298"/>
    <lineage>
        <taxon>Bacteria</taxon>
        <taxon>Bacillati</taxon>
        <taxon>Bacillota</taxon>
        <taxon>Bacilli</taxon>
        <taxon>Bacillales</taxon>
        <taxon>Caryophanaceae</taxon>
        <taxon>Solibacillus</taxon>
    </lineage>
</organism>
<dbReference type="EMBL" id="NHNT01000002">
    <property type="protein sequence ID" value="OUZ39921.1"/>
    <property type="molecule type" value="Genomic_DNA"/>
</dbReference>
<sequence>MHKQLDRIIAQCPYKVHVIVEDYKTNEIVWKNRDEEIFSSASIIKVPILIAILAHLQKTNGSLNQDFKIAPENMVDFSVITEQKQIRATLHELLLWMTITSDNTATNVCIDLLGMDAFNDYFNEIGLHNTRVQRKMMDFERQKLGFDNVTTAQDMQQLFRKIYRGTLLTSEWNAVALDILSRQRSHESLKRYIADDVKMAHKTGGLDTVDHDTGIVFTEVRDYFIGVFITEVTDNDKARQTIGAISKIVYEHFTKQEEGTD</sequence>
<evidence type="ECO:0000313" key="2">
    <source>
        <dbReference type="EMBL" id="OUZ39921.1"/>
    </source>
</evidence>
<protein>
    <submittedName>
        <fullName evidence="2">Serine hydrolase</fullName>
    </submittedName>
</protein>
<proteinExistence type="predicted"/>